<organism evidence="2 3">
    <name type="scientific">Rhizophagus irregularis</name>
    <dbReference type="NCBI Taxonomy" id="588596"/>
    <lineage>
        <taxon>Eukaryota</taxon>
        <taxon>Fungi</taxon>
        <taxon>Fungi incertae sedis</taxon>
        <taxon>Mucoromycota</taxon>
        <taxon>Glomeromycotina</taxon>
        <taxon>Glomeromycetes</taxon>
        <taxon>Glomerales</taxon>
        <taxon>Glomeraceae</taxon>
        <taxon>Rhizophagus</taxon>
    </lineage>
</organism>
<dbReference type="VEuPathDB" id="FungiDB:FUN_024038"/>
<proteinExistence type="predicted"/>
<evidence type="ECO:0000313" key="2">
    <source>
        <dbReference type="EMBL" id="PKY50511.1"/>
    </source>
</evidence>
<dbReference type="EMBL" id="LLXI01000885">
    <property type="protein sequence ID" value="PKY50511.1"/>
    <property type="molecule type" value="Genomic_DNA"/>
</dbReference>
<dbReference type="VEuPathDB" id="FungiDB:RhiirFUN_004710"/>
<dbReference type="AlphaFoldDB" id="A0A2I1GV44"/>
<feature type="transmembrane region" description="Helical" evidence="1">
    <location>
        <begin position="168"/>
        <end position="186"/>
    </location>
</feature>
<keyword evidence="3" id="KW-1185">Reference proteome</keyword>
<accession>A0A2I1GV44</accession>
<evidence type="ECO:0000313" key="3">
    <source>
        <dbReference type="Proteomes" id="UP000234323"/>
    </source>
</evidence>
<sequence length="250" mass="30523">MFIVFSFDVIVSFITLCLYFYDIRDRHKENKIPIKPREEGKEKFEILIGIREKKKDKKGSNKEDDENFLDKFKIHRKEFDKYILTTDKADKKLTCAVNYYKIILVCAHLNLWICGLLKIEWCLWWAFGIYHEDQWLLLYSIPWSLLLPVVNIFTMLKESRTASRQCLFIHYFFSILQIVYCIYEFFRYKKFELTFISRIILILLLGMIFIIAVFALIMPFNYSPSEEYDPDHKYDFEEVYKNYEKEKWWI</sequence>
<protein>
    <submittedName>
        <fullName evidence="2">Uncharacterized protein</fullName>
    </submittedName>
</protein>
<name>A0A2I1GV44_9GLOM</name>
<keyword evidence="1" id="KW-0812">Transmembrane</keyword>
<dbReference type="VEuPathDB" id="FungiDB:RhiirA1_527992"/>
<reference evidence="2 3" key="1">
    <citation type="submission" date="2015-10" db="EMBL/GenBank/DDBJ databases">
        <title>Genome analyses suggest a sexual origin of heterokaryosis in a supposedly ancient asexual fungus.</title>
        <authorList>
            <person name="Ropars J."/>
            <person name="Sedzielewska K."/>
            <person name="Noel J."/>
            <person name="Charron P."/>
            <person name="Farinelli L."/>
            <person name="Marton T."/>
            <person name="Kruger M."/>
            <person name="Pelin A."/>
            <person name="Brachmann A."/>
            <person name="Corradi N."/>
        </authorList>
    </citation>
    <scope>NUCLEOTIDE SEQUENCE [LARGE SCALE GENOMIC DNA]</scope>
    <source>
        <strain evidence="2 3">A4</strain>
    </source>
</reference>
<keyword evidence="1" id="KW-0472">Membrane</keyword>
<feature type="transmembrane region" description="Helical" evidence="1">
    <location>
        <begin position="109"/>
        <end position="130"/>
    </location>
</feature>
<feature type="transmembrane region" description="Helical" evidence="1">
    <location>
        <begin position="136"/>
        <end position="156"/>
    </location>
</feature>
<evidence type="ECO:0000256" key="1">
    <source>
        <dbReference type="SAM" id="Phobius"/>
    </source>
</evidence>
<feature type="transmembrane region" description="Helical" evidence="1">
    <location>
        <begin position="6"/>
        <end position="23"/>
    </location>
</feature>
<comment type="caution">
    <text evidence="2">The sequence shown here is derived from an EMBL/GenBank/DDBJ whole genome shotgun (WGS) entry which is preliminary data.</text>
</comment>
<feature type="transmembrane region" description="Helical" evidence="1">
    <location>
        <begin position="198"/>
        <end position="218"/>
    </location>
</feature>
<gene>
    <name evidence="2" type="ORF">RhiirA4_467021</name>
</gene>
<keyword evidence="1" id="KW-1133">Transmembrane helix</keyword>
<dbReference type="Proteomes" id="UP000234323">
    <property type="component" value="Unassembled WGS sequence"/>
</dbReference>